<protein>
    <submittedName>
        <fullName evidence="1">Uncharacterized protein</fullName>
    </submittedName>
</protein>
<keyword evidence="2" id="KW-1185">Reference proteome</keyword>
<organism evidence="1 2">
    <name type="scientific">Pieris macdunnoughi</name>
    <dbReference type="NCBI Taxonomy" id="345717"/>
    <lineage>
        <taxon>Eukaryota</taxon>
        <taxon>Metazoa</taxon>
        <taxon>Ecdysozoa</taxon>
        <taxon>Arthropoda</taxon>
        <taxon>Hexapoda</taxon>
        <taxon>Insecta</taxon>
        <taxon>Pterygota</taxon>
        <taxon>Neoptera</taxon>
        <taxon>Endopterygota</taxon>
        <taxon>Lepidoptera</taxon>
        <taxon>Glossata</taxon>
        <taxon>Ditrysia</taxon>
        <taxon>Papilionoidea</taxon>
        <taxon>Pieridae</taxon>
        <taxon>Pierinae</taxon>
        <taxon>Pieris</taxon>
    </lineage>
</organism>
<evidence type="ECO:0000313" key="2">
    <source>
        <dbReference type="Proteomes" id="UP000663880"/>
    </source>
</evidence>
<sequence>MTSLLSARSRKPIDEAAITWWNLNENSKNASPKRVETATKSTNTESEFITKIKANPKEIVLQKWRERHSKANYELVRKAVINSIKEKIQNTKHRTIASNLSNIKEDNAKTLPTIIITNADVEETSNLNMDKKQRRNLDSVFDDLRVEGFEGDGLDVGHASRFQMELGSEVAQYRPLARDARAGAAEIRGLLDMPVSFVNFVTL</sequence>
<dbReference type="OrthoDB" id="6904325at2759"/>
<proteinExistence type="predicted"/>
<evidence type="ECO:0000313" key="1">
    <source>
        <dbReference type="EMBL" id="CAF4907243.1"/>
    </source>
</evidence>
<accession>A0A821VIS2</accession>
<dbReference type="EMBL" id="CAJOBZ010000042">
    <property type="protein sequence ID" value="CAF4907243.1"/>
    <property type="molecule type" value="Genomic_DNA"/>
</dbReference>
<dbReference type="Proteomes" id="UP000663880">
    <property type="component" value="Unassembled WGS sequence"/>
</dbReference>
<name>A0A821VIS2_9NEOP</name>
<comment type="caution">
    <text evidence="1">The sequence shown here is derived from an EMBL/GenBank/DDBJ whole genome shotgun (WGS) entry which is preliminary data.</text>
</comment>
<dbReference type="AlphaFoldDB" id="A0A821VIS2"/>
<reference evidence="1" key="1">
    <citation type="submission" date="2021-02" db="EMBL/GenBank/DDBJ databases">
        <authorList>
            <person name="Steward A R."/>
        </authorList>
    </citation>
    <scope>NUCLEOTIDE SEQUENCE</scope>
</reference>
<gene>
    <name evidence="1" type="ORF">PMACD_LOCUS11806</name>
</gene>